<dbReference type="Proteomes" id="UP000683246">
    <property type="component" value="Chromosome"/>
</dbReference>
<dbReference type="GO" id="GO:0050182">
    <property type="term" value="F:phosphate butyryltransferase activity"/>
    <property type="evidence" value="ECO:0007669"/>
    <property type="project" value="UniProtKB-EC"/>
</dbReference>
<evidence type="ECO:0000256" key="1">
    <source>
        <dbReference type="ARBA" id="ARBA00005656"/>
    </source>
</evidence>
<dbReference type="Pfam" id="PF01515">
    <property type="entry name" value="PTA_PTB"/>
    <property type="match status" value="2"/>
</dbReference>
<protein>
    <submittedName>
        <fullName evidence="5">Phosphate butyryltransferase</fullName>
        <ecNumber evidence="5">2.3.1.19</ecNumber>
    </submittedName>
</protein>
<keyword evidence="3 5" id="KW-0012">Acyltransferase</keyword>
<accession>A0A8J8SGZ4</accession>
<dbReference type="EC" id="2.3.1.19" evidence="5"/>
<dbReference type="NCBIfam" id="NF004472">
    <property type="entry name" value="PRK05805.1"/>
    <property type="match status" value="1"/>
</dbReference>
<dbReference type="InterPro" id="IPR050500">
    <property type="entry name" value="Phos_Acetyltrans/Butyryltrans"/>
</dbReference>
<evidence type="ECO:0000256" key="2">
    <source>
        <dbReference type="ARBA" id="ARBA00022679"/>
    </source>
</evidence>
<dbReference type="PANTHER" id="PTHR43356">
    <property type="entry name" value="PHOSPHATE ACETYLTRANSFERASE"/>
    <property type="match status" value="1"/>
</dbReference>
<keyword evidence="2 5" id="KW-0808">Transferase</keyword>
<dbReference type="Gene3D" id="3.40.718.10">
    <property type="entry name" value="Isopropylmalate Dehydrogenase"/>
    <property type="match status" value="1"/>
</dbReference>
<dbReference type="InterPro" id="IPR002505">
    <property type="entry name" value="PTA_PTB"/>
</dbReference>
<dbReference type="SUPFAM" id="SSF53659">
    <property type="entry name" value="Isocitrate/Isopropylmalate dehydrogenase-like"/>
    <property type="match status" value="1"/>
</dbReference>
<evidence type="ECO:0000313" key="6">
    <source>
        <dbReference type="Proteomes" id="UP000683246"/>
    </source>
</evidence>
<name>A0A8J8SGZ4_9FIRM</name>
<dbReference type="KEGG" id="vpy:HZI73_12635"/>
<dbReference type="EMBL" id="CP058649">
    <property type="protein sequence ID" value="QUI23081.1"/>
    <property type="molecule type" value="Genomic_DNA"/>
</dbReference>
<feature type="domain" description="Phosphate acetyl/butaryl transferase" evidence="4">
    <location>
        <begin position="7"/>
        <end position="70"/>
    </location>
</feature>
<organism evidence="5 6">
    <name type="scientific">Vallitalea pronyensis</name>
    <dbReference type="NCBI Taxonomy" id="1348613"/>
    <lineage>
        <taxon>Bacteria</taxon>
        <taxon>Bacillati</taxon>
        <taxon>Bacillota</taxon>
        <taxon>Clostridia</taxon>
        <taxon>Lachnospirales</taxon>
        <taxon>Vallitaleaceae</taxon>
        <taxon>Vallitalea</taxon>
    </lineage>
</organism>
<dbReference type="PANTHER" id="PTHR43356:SF2">
    <property type="entry name" value="PHOSPHATE ACETYLTRANSFERASE"/>
    <property type="match status" value="1"/>
</dbReference>
<evidence type="ECO:0000256" key="3">
    <source>
        <dbReference type="ARBA" id="ARBA00023315"/>
    </source>
</evidence>
<sequence>MIRNFDDLMALAKNKEPRILSVAVAQDEDVLTAVKIATDEGIVKPILVGDEKKIREITDAMGWTVSPDRIIHIEDVTEACAVAVKQVTEGKADILMKGLVDTSIILKAVLNKEANLRTGNVLSHVGVLDIPTYERLLLVTDAAMNIAPDLETKKQIIQNAVTVAHSMSIEIPKVAVICAKEKVNPKMQATVDAEALVDMYNKDDITGCIVGGPFALDNAVSPEAAKLKGIQHPVAGYADVLMVPTIESGNILYKALAFLGGAEAAGLLVGAKVPIIVTSRADSEKSKLNSIALAMLMASPNTCSISCD</sequence>
<dbReference type="RefSeq" id="WP_212698582.1">
    <property type="nucleotide sequence ID" value="NZ_CP058649.1"/>
</dbReference>
<gene>
    <name evidence="5" type="ORF">HZI73_12635</name>
</gene>
<evidence type="ECO:0000259" key="4">
    <source>
        <dbReference type="Pfam" id="PF01515"/>
    </source>
</evidence>
<keyword evidence="6" id="KW-1185">Reference proteome</keyword>
<reference evidence="5" key="1">
    <citation type="submission" date="2020-07" db="EMBL/GenBank/DDBJ databases">
        <title>Vallitalea pronyensis genome.</title>
        <authorList>
            <person name="Postec A."/>
        </authorList>
    </citation>
    <scope>NUCLEOTIDE SEQUENCE</scope>
    <source>
        <strain evidence="5">FatNI3</strain>
    </source>
</reference>
<proteinExistence type="inferred from homology"/>
<evidence type="ECO:0000313" key="5">
    <source>
        <dbReference type="EMBL" id="QUI23081.1"/>
    </source>
</evidence>
<feature type="domain" description="Phosphate acetyl/butaryl transferase" evidence="4">
    <location>
        <begin position="76"/>
        <end position="294"/>
    </location>
</feature>
<dbReference type="PIRSF" id="PIRSF000428">
    <property type="entry name" value="P_Ac_trans"/>
    <property type="match status" value="1"/>
</dbReference>
<dbReference type="AlphaFoldDB" id="A0A8J8SGZ4"/>
<dbReference type="NCBIfam" id="NF006045">
    <property type="entry name" value="PRK08190.1"/>
    <property type="match status" value="1"/>
</dbReference>
<comment type="similarity">
    <text evidence="1">Belongs to the phosphate acetyltransferase and butyryltransferase family.</text>
</comment>
<dbReference type="InterPro" id="IPR012147">
    <property type="entry name" value="P_Ac_Bu_trans"/>
</dbReference>